<keyword evidence="1" id="KW-0812">Transmembrane</keyword>
<dbReference type="AlphaFoldDB" id="A0A1G9TF13"/>
<keyword evidence="1" id="KW-0472">Membrane</keyword>
<keyword evidence="1" id="KW-1133">Transmembrane helix</keyword>
<feature type="transmembrane region" description="Helical" evidence="1">
    <location>
        <begin position="34"/>
        <end position="51"/>
    </location>
</feature>
<sequence>MIFWQDALVQVTEKAANHLRAAFSFLNHLSFWDLNNNLVMVAAVIFGGFNFHSRTRNHIYGLTNCIKSETNILRVGNPF</sequence>
<protein>
    <submittedName>
        <fullName evidence="2">Uncharacterized protein</fullName>
    </submittedName>
</protein>
<name>A0A1G9TF13_9BACL</name>
<gene>
    <name evidence="2" type="ORF">SAMN05216191_11321</name>
</gene>
<evidence type="ECO:0000313" key="2">
    <source>
        <dbReference type="EMBL" id="SDM46297.1"/>
    </source>
</evidence>
<proteinExistence type="predicted"/>
<evidence type="ECO:0000313" key="3">
    <source>
        <dbReference type="Proteomes" id="UP000182783"/>
    </source>
</evidence>
<reference evidence="2 3" key="1">
    <citation type="submission" date="2016-10" db="EMBL/GenBank/DDBJ databases">
        <authorList>
            <person name="de Groot N.N."/>
        </authorList>
    </citation>
    <scope>NUCLEOTIDE SEQUENCE [LARGE SCALE GENOMIC DNA]</scope>
    <source>
        <strain evidence="2 3">CGMCC 1.10239</strain>
    </source>
</reference>
<dbReference type="EMBL" id="FNGM01000013">
    <property type="protein sequence ID" value="SDM46297.1"/>
    <property type="molecule type" value="Genomic_DNA"/>
</dbReference>
<accession>A0A1G9TF13</accession>
<organism evidence="2 3">
    <name type="scientific">Paenibacillus jilunlii</name>
    <dbReference type="NCBI Taxonomy" id="682956"/>
    <lineage>
        <taxon>Bacteria</taxon>
        <taxon>Bacillati</taxon>
        <taxon>Bacillota</taxon>
        <taxon>Bacilli</taxon>
        <taxon>Bacillales</taxon>
        <taxon>Paenibacillaceae</taxon>
        <taxon>Paenibacillus</taxon>
    </lineage>
</organism>
<evidence type="ECO:0000256" key="1">
    <source>
        <dbReference type="SAM" id="Phobius"/>
    </source>
</evidence>
<dbReference type="Proteomes" id="UP000182783">
    <property type="component" value="Unassembled WGS sequence"/>
</dbReference>